<dbReference type="Gene3D" id="1.20.58.90">
    <property type="match status" value="1"/>
</dbReference>
<evidence type="ECO:0000256" key="11">
    <source>
        <dbReference type="SAM" id="Phobius"/>
    </source>
</evidence>
<feature type="domain" description="T-SNARE coiled-coil homology" evidence="12">
    <location>
        <begin position="187"/>
        <end position="249"/>
    </location>
</feature>
<feature type="transmembrane region" description="Helical" evidence="11">
    <location>
        <begin position="256"/>
        <end position="278"/>
    </location>
</feature>
<dbReference type="eggNOG" id="KOG3202">
    <property type="taxonomic scope" value="Eukaryota"/>
</dbReference>
<keyword evidence="8" id="KW-0175">Coiled coil</keyword>
<evidence type="ECO:0000259" key="12">
    <source>
        <dbReference type="PROSITE" id="PS50192"/>
    </source>
</evidence>
<dbReference type="InterPro" id="IPR015260">
    <property type="entry name" value="Syntaxin-6/10/61_N"/>
</dbReference>
<dbReference type="AlphaFoldDB" id="G2Y497"/>
<sequence length="279" mass="31214">MKMILFYKCKPLWALGIVGFSAVCLTPHTLISTLFAQEAWAGPAIFLCDHIDVHHQLSLTRPLFTSYLRIHSLTKSPHPTPELLSARSDLTTSLSLLTDDLQDLRDSISAIQADPYKYGLQIEEVSRRVRMIEEIGGEVDDMREELEKTMGVASSNSGIGGNAYNDDNTGSPLDDDYAAEFEHQQQMQMLKQQDEQLDSVFHTVGNLRQQADDMGRELEEQTGMLQEVETVTDRVSGRLQGGMKRMNKLVKENEDGLSSCCIAVLIFVLILLLVLVLIL</sequence>
<evidence type="ECO:0000256" key="10">
    <source>
        <dbReference type="ARBA" id="ARBA00073343"/>
    </source>
</evidence>
<dbReference type="Gene3D" id="1.20.5.110">
    <property type="match status" value="1"/>
</dbReference>
<dbReference type="InterPro" id="IPR000727">
    <property type="entry name" value="T_SNARE_dom"/>
</dbReference>
<dbReference type="Pfam" id="PF09177">
    <property type="entry name" value="STX6_10_61_N"/>
    <property type="match status" value="1"/>
</dbReference>
<evidence type="ECO:0000256" key="1">
    <source>
        <dbReference type="ARBA" id="ARBA00004409"/>
    </source>
</evidence>
<gene>
    <name evidence="13" type="ORF">BofuT4_P006460.1</name>
</gene>
<dbReference type="CDD" id="cd15851">
    <property type="entry name" value="SNARE_Syntaxin6"/>
    <property type="match status" value="1"/>
</dbReference>
<dbReference type="Proteomes" id="UP000008177">
    <property type="component" value="Unplaced contigs"/>
</dbReference>
<dbReference type="SUPFAM" id="SSF58038">
    <property type="entry name" value="SNARE fusion complex"/>
    <property type="match status" value="1"/>
</dbReference>
<evidence type="ECO:0000256" key="7">
    <source>
        <dbReference type="ARBA" id="ARBA00023034"/>
    </source>
</evidence>
<dbReference type="PANTHER" id="PTHR12791">
    <property type="entry name" value="GOLGI SNARE BET1-RELATED"/>
    <property type="match status" value="1"/>
</dbReference>
<comment type="similarity">
    <text evidence="2">Belongs to the syntaxin family.</text>
</comment>
<dbReference type="EMBL" id="FQ790286">
    <property type="protein sequence ID" value="CCD47487.1"/>
    <property type="molecule type" value="Genomic_DNA"/>
</dbReference>
<dbReference type="SMART" id="SM00397">
    <property type="entry name" value="t_SNARE"/>
    <property type="match status" value="1"/>
</dbReference>
<dbReference type="InParanoid" id="G2Y497"/>
<dbReference type="CDD" id="cd21444">
    <property type="entry name" value="SNARE_NTD_Tlg1p-like"/>
    <property type="match status" value="1"/>
</dbReference>
<dbReference type="GO" id="GO:0015031">
    <property type="term" value="P:protein transport"/>
    <property type="evidence" value="ECO:0007669"/>
    <property type="project" value="UniProtKB-KW"/>
</dbReference>
<dbReference type="PROSITE" id="PS50192">
    <property type="entry name" value="T_SNARE"/>
    <property type="match status" value="1"/>
</dbReference>
<evidence type="ECO:0000256" key="8">
    <source>
        <dbReference type="ARBA" id="ARBA00023054"/>
    </source>
</evidence>
<evidence type="ECO:0000313" key="14">
    <source>
        <dbReference type="Proteomes" id="UP000008177"/>
    </source>
</evidence>
<reference evidence="14" key="1">
    <citation type="journal article" date="2011" name="PLoS Genet.">
        <title>Genomic analysis of the necrotrophic fungal pathogens Sclerotinia sclerotiorum and Botrytis cinerea.</title>
        <authorList>
            <person name="Amselem J."/>
            <person name="Cuomo C.A."/>
            <person name="van Kan J.A."/>
            <person name="Viaud M."/>
            <person name="Benito E.P."/>
            <person name="Couloux A."/>
            <person name="Coutinho P.M."/>
            <person name="de Vries R.P."/>
            <person name="Dyer P.S."/>
            <person name="Fillinger S."/>
            <person name="Fournier E."/>
            <person name="Gout L."/>
            <person name="Hahn M."/>
            <person name="Kohn L."/>
            <person name="Lapalu N."/>
            <person name="Plummer K.M."/>
            <person name="Pradier J.M."/>
            <person name="Quevillon E."/>
            <person name="Sharon A."/>
            <person name="Simon A."/>
            <person name="ten Have A."/>
            <person name="Tudzynski B."/>
            <person name="Tudzynski P."/>
            <person name="Wincker P."/>
            <person name="Andrew M."/>
            <person name="Anthouard V."/>
            <person name="Beever R.E."/>
            <person name="Beffa R."/>
            <person name="Benoit I."/>
            <person name="Bouzid O."/>
            <person name="Brault B."/>
            <person name="Chen Z."/>
            <person name="Choquer M."/>
            <person name="Collemare J."/>
            <person name="Cotton P."/>
            <person name="Danchin E.G."/>
            <person name="Da Silva C."/>
            <person name="Gautier A."/>
            <person name="Giraud C."/>
            <person name="Giraud T."/>
            <person name="Gonzalez C."/>
            <person name="Grossetete S."/>
            <person name="Guldener U."/>
            <person name="Henrissat B."/>
            <person name="Howlett B.J."/>
            <person name="Kodira C."/>
            <person name="Kretschmer M."/>
            <person name="Lappartient A."/>
            <person name="Leroch M."/>
            <person name="Levis C."/>
            <person name="Mauceli E."/>
            <person name="Neuveglise C."/>
            <person name="Oeser B."/>
            <person name="Pearson M."/>
            <person name="Poulain J."/>
            <person name="Poussereau N."/>
            <person name="Quesneville H."/>
            <person name="Rascle C."/>
            <person name="Schumacher J."/>
            <person name="Segurens B."/>
            <person name="Sexton A."/>
            <person name="Silva E."/>
            <person name="Sirven C."/>
            <person name="Soanes D.M."/>
            <person name="Talbot N.J."/>
            <person name="Templeton M."/>
            <person name="Yandava C."/>
            <person name="Yarden O."/>
            <person name="Zeng Q."/>
            <person name="Rollins J.A."/>
            <person name="Lebrun M.H."/>
            <person name="Dickman M."/>
        </authorList>
    </citation>
    <scope>NUCLEOTIDE SEQUENCE [LARGE SCALE GENOMIC DNA]</scope>
    <source>
        <strain evidence="14">T4</strain>
    </source>
</reference>
<protein>
    <recommendedName>
        <fullName evidence="10">t-SNARE affecting a late Golgi compartment protein 1</fullName>
    </recommendedName>
</protein>
<dbReference type="HOGENOM" id="CLU_061883_0_0_1"/>
<evidence type="ECO:0000256" key="5">
    <source>
        <dbReference type="ARBA" id="ARBA00022927"/>
    </source>
</evidence>
<evidence type="ECO:0000313" key="13">
    <source>
        <dbReference type="EMBL" id="CCD47487.1"/>
    </source>
</evidence>
<dbReference type="GO" id="GO:0048193">
    <property type="term" value="P:Golgi vesicle transport"/>
    <property type="evidence" value="ECO:0007669"/>
    <property type="project" value="InterPro"/>
</dbReference>
<keyword evidence="5" id="KW-0653">Protein transport</keyword>
<dbReference type="FunFam" id="1.20.58.90:FF:000012">
    <property type="entry name" value="SNARE domain protein"/>
    <property type="match status" value="1"/>
</dbReference>
<keyword evidence="7" id="KW-0333">Golgi apparatus</keyword>
<proteinExistence type="inferred from homology"/>
<dbReference type="STRING" id="999810.G2Y497"/>
<evidence type="ECO:0000256" key="9">
    <source>
        <dbReference type="ARBA" id="ARBA00023136"/>
    </source>
</evidence>
<keyword evidence="6 11" id="KW-1133">Transmembrane helix</keyword>
<dbReference type="GO" id="GO:0000139">
    <property type="term" value="C:Golgi membrane"/>
    <property type="evidence" value="ECO:0007669"/>
    <property type="project" value="UniProtKB-SubCell"/>
</dbReference>
<keyword evidence="9 11" id="KW-0472">Membrane</keyword>
<name>G2Y497_BOTF4</name>
<keyword evidence="4 11" id="KW-0812">Transmembrane</keyword>
<evidence type="ECO:0000256" key="6">
    <source>
        <dbReference type="ARBA" id="ARBA00022989"/>
    </source>
</evidence>
<dbReference type="InterPro" id="IPR048036">
    <property type="entry name" value="Tlg1p-like_N"/>
</dbReference>
<comment type="subcellular location">
    <subcellularLocation>
        <location evidence="1">Golgi apparatus membrane</location>
        <topology evidence="1">Single-pass type IV membrane protein</topology>
    </subcellularLocation>
</comment>
<dbReference type="SUPFAM" id="SSF47661">
    <property type="entry name" value="t-snare proteins"/>
    <property type="match status" value="1"/>
</dbReference>
<dbReference type="InterPro" id="IPR010989">
    <property type="entry name" value="SNARE"/>
</dbReference>
<dbReference type="FunCoup" id="G2Y497">
    <property type="interactions" value="251"/>
</dbReference>
<organism evidence="13 14">
    <name type="scientific">Botryotinia fuckeliana (strain T4)</name>
    <name type="common">Noble rot fungus</name>
    <name type="synonym">Botrytis cinerea</name>
    <dbReference type="NCBI Taxonomy" id="999810"/>
    <lineage>
        <taxon>Eukaryota</taxon>
        <taxon>Fungi</taxon>
        <taxon>Dikarya</taxon>
        <taxon>Ascomycota</taxon>
        <taxon>Pezizomycotina</taxon>
        <taxon>Leotiomycetes</taxon>
        <taxon>Helotiales</taxon>
        <taxon>Sclerotiniaceae</taxon>
        <taxon>Botrytis</taxon>
    </lineage>
</organism>
<evidence type="ECO:0000256" key="2">
    <source>
        <dbReference type="ARBA" id="ARBA00009063"/>
    </source>
</evidence>
<dbReference type="FunFam" id="1.20.5.110:FF:000006">
    <property type="entry name" value="Syntaxin 6"/>
    <property type="match status" value="1"/>
</dbReference>
<evidence type="ECO:0000256" key="3">
    <source>
        <dbReference type="ARBA" id="ARBA00022448"/>
    </source>
</evidence>
<dbReference type="OrthoDB" id="546861at2759"/>
<evidence type="ECO:0000256" key="4">
    <source>
        <dbReference type="ARBA" id="ARBA00022692"/>
    </source>
</evidence>
<keyword evidence="3" id="KW-0813">Transport</keyword>
<accession>G2Y497</accession>